<evidence type="ECO:0000256" key="8">
    <source>
        <dbReference type="SAM" id="Phobius"/>
    </source>
</evidence>
<feature type="transmembrane region" description="Helical" evidence="8">
    <location>
        <begin position="438"/>
        <end position="458"/>
    </location>
</feature>
<gene>
    <name evidence="9" type="ORF">TQ37_07175</name>
</gene>
<evidence type="ECO:0000256" key="5">
    <source>
        <dbReference type="ARBA" id="ARBA00022984"/>
    </source>
</evidence>
<dbReference type="HAMAP" id="MF_02078">
    <property type="entry name" value="MurJ_MviN"/>
    <property type="match status" value="1"/>
</dbReference>
<sequence>QTPMVHSPPERSLGRIGLIVGAATGMSKLGGLVRQLALAAAFGIGPAYDAYNYAYVVPGFLLILLGGINGPFHSAMVSVLAKRDRQQARRLLETVNTMVGMALALVTLALVLGAERIIDVTAPGLALAGKETIRQLAVLQVRLMAPLALVAGLVGLGFGALNAADAFWLPSLSPLLSSLAVLAGLGWLWWQLGADIGAPEQALLGGIVLGVSTTAGGLLQWLAQLPAMGRLGLGWPRLRWHWRDAGVWEVLRVMGPATLSSGMLYIAVFTDLFFASLLPRQGVAAGLTYANLLVQTPLGIVSSMVLVPLLPALSRMVKTADVEGFRRQLRWGLMVSVAAMLPMGALLMVLAEPLIRTVYGHGAFDSRAAELVGALLVAYGLGMPAYLARDVLVRAFYALEDAVTPFRIAAVSIGLNVVLDWTLTGGPTPAGLLLPFNFGAAGLVLATMGVNVSAALALMISLQRHGRSLPWRSLLRDSLALLLATGLAVLATALASRLVAWPRGFLGGVLELLVSAGLGLVSYGLLARHLRVAEAEELLQLMGRRLRGRGGRASGPEAD</sequence>
<name>A0A0G8ATM2_9SYNE</name>
<feature type="transmembrane region" description="Helical" evidence="8">
    <location>
        <begin position="91"/>
        <end position="114"/>
    </location>
</feature>
<dbReference type="PANTHER" id="PTHR43486:SF1">
    <property type="entry name" value="LIPID II FLIPPASE MURJ-RELATED"/>
    <property type="match status" value="1"/>
</dbReference>
<accession>A0A0G8ATM2</accession>
<dbReference type="CDD" id="cd13123">
    <property type="entry name" value="MATE_MurJ_like"/>
    <property type="match status" value="1"/>
</dbReference>
<feature type="non-terminal residue" evidence="9">
    <location>
        <position position="1"/>
    </location>
</feature>
<dbReference type="GO" id="GO:0008360">
    <property type="term" value="P:regulation of cell shape"/>
    <property type="evidence" value="ECO:0007669"/>
    <property type="project" value="UniProtKB-KW"/>
</dbReference>
<reference evidence="9 10" key="1">
    <citation type="submission" date="2015-02" db="EMBL/GenBank/DDBJ databases">
        <authorList>
            <person name="Slaby B."/>
            <person name="Hentschel U."/>
        </authorList>
    </citation>
    <scope>NUCLEOTIDE SEQUENCE [LARGE SCALE GENOMIC DNA]</scope>
    <source>
        <strain evidence="9">15L</strain>
    </source>
</reference>
<keyword evidence="5" id="KW-0573">Peptidoglycan synthesis</keyword>
<dbReference type="NCBIfam" id="TIGR01695">
    <property type="entry name" value="murJ_mviN"/>
    <property type="match status" value="1"/>
</dbReference>
<evidence type="ECO:0000256" key="4">
    <source>
        <dbReference type="ARBA" id="ARBA00022960"/>
    </source>
</evidence>
<evidence type="ECO:0000256" key="6">
    <source>
        <dbReference type="ARBA" id="ARBA00022989"/>
    </source>
</evidence>
<evidence type="ECO:0000256" key="3">
    <source>
        <dbReference type="ARBA" id="ARBA00022692"/>
    </source>
</evidence>
<feature type="transmembrane region" description="Helical" evidence="8">
    <location>
        <begin position="331"/>
        <end position="351"/>
    </location>
</feature>
<feature type="transmembrane region" description="Helical" evidence="8">
    <location>
        <begin position="168"/>
        <end position="190"/>
    </location>
</feature>
<keyword evidence="3 8" id="KW-0812">Transmembrane</keyword>
<feature type="transmembrane region" description="Helical" evidence="8">
    <location>
        <begin position="53"/>
        <end position="70"/>
    </location>
</feature>
<dbReference type="PRINTS" id="PR01806">
    <property type="entry name" value="VIRFACTRMVIN"/>
</dbReference>
<keyword evidence="6 8" id="KW-1133">Transmembrane helix</keyword>
<evidence type="ECO:0000256" key="7">
    <source>
        <dbReference type="ARBA" id="ARBA00023136"/>
    </source>
</evidence>
<feature type="transmembrane region" description="Helical" evidence="8">
    <location>
        <begin position="202"/>
        <end position="223"/>
    </location>
</feature>
<dbReference type="STRING" id="431041.FLM9_1015"/>
<dbReference type="EMBL" id="JYFQ01000141">
    <property type="protein sequence ID" value="KKZ11486.1"/>
    <property type="molecule type" value="Genomic_DNA"/>
</dbReference>
<feature type="transmembrane region" description="Helical" evidence="8">
    <location>
        <begin position="292"/>
        <end position="310"/>
    </location>
</feature>
<evidence type="ECO:0000313" key="10">
    <source>
        <dbReference type="Proteomes" id="UP000035037"/>
    </source>
</evidence>
<dbReference type="PANTHER" id="PTHR43486">
    <property type="entry name" value="LIPID II FLIPPASE MURJ-RELATED"/>
    <property type="match status" value="1"/>
</dbReference>
<evidence type="ECO:0000256" key="1">
    <source>
        <dbReference type="ARBA" id="ARBA00004651"/>
    </source>
</evidence>
<dbReference type="PATRIC" id="fig|1608419.3.peg.553"/>
<dbReference type="GO" id="GO:0009252">
    <property type="term" value="P:peptidoglycan biosynthetic process"/>
    <property type="evidence" value="ECO:0007669"/>
    <property type="project" value="UniProtKB-KW"/>
</dbReference>
<dbReference type="Proteomes" id="UP000035037">
    <property type="component" value="Unassembled WGS sequence"/>
</dbReference>
<evidence type="ECO:0000313" key="9">
    <source>
        <dbReference type="EMBL" id="KKZ11486.1"/>
    </source>
</evidence>
<feature type="transmembrane region" description="Helical" evidence="8">
    <location>
        <begin position="395"/>
        <end position="418"/>
    </location>
</feature>
<feature type="transmembrane region" description="Helical" evidence="8">
    <location>
        <begin position="505"/>
        <end position="526"/>
    </location>
</feature>
<dbReference type="Pfam" id="PF03023">
    <property type="entry name" value="MurJ"/>
    <property type="match status" value="1"/>
</dbReference>
<keyword evidence="2" id="KW-1003">Cell membrane</keyword>
<proteinExistence type="inferred from homology"/>
<feature type="transmembrane region" description="Helical" evidence="8">
    <location>
        <begin position="262"/>
        <end position="280"/>
    </location>
</feature>
<feature type="transmembrane region" description="Helical" evidence="8">
    <location>
        <begin position="12"/>
        <end position="33"/>
    </location>
</feature>
<dbReference type="InterPro" id="IPR004268">
    <property type="entry name" value="MurJ"/>
</dbReference>
<dbReference type="AlphaFoldDB" id="A0A0G8ATM2"/>
<comment type="caution">
    <text evidence="9">The sequence shown here is derived from an EMBL/GenBank/DDBJ whole genome shotgun (WGS) entry which is preliminary data.</text>
</comment>
<feature type="transmembrane region" description="Helical" evidence="8">
    <location>
        <begin position="479"/>
        <end position="499"/>
    </location>
</feature>
<keyword evidence="7 8" id="KW-0472">Membrane</keyword>
<keyword evidence="4" id="KW-0133">Cell shape</keyword>
<dbReference type="GO" id="GO:0005886">
    <property type="term" value="C:plasma membrane"/>
    <property type="evidence" value="ECO:0007669"/>
    <property type="project" value="UniProtKB-SubCell"/>
</dbReference>
<evidence type="ECO:0000256" key="2">
    <source>
        <dbReference type="ARBA" id="ARBA00022475"/>
    </source>
</evidence>
<comment type="subcellular location">
    <subcellularLocation>
        <location evidence="1">Cell membrane</location>
        <topology evidence="1">Multi-pass membrane protein</topology>
    </subcellularLocation>
</comment>
<feature type="transmembrane region" description="Helical" evidence="8">
    <location>
        <begin position="371"/>
        <end position="388"/>
    </location>
</feature>
<organism evidence="9 10">
    <name type="scientific">Candidatus Synechococcus spongiarum 15L</name>
    <dbReference type="NCBI Taxonomy" id="1608419"/>
    <lineage>
        <taxon>Bacteria</taxon>
        <taxon>Bacillati</taxon>
        <taxon>Cyanobacteriota</taxon>
        <taxon>Cyanophyceae</taxon>
        <taxon>Synechococcales</taxon>
        <taxon>Synechococcaceae</taxon>
        <taxon>Synechococcus</taxon>
    </lineage>
</organism>
<reference evidence="9 10" key="2">
    <citation type="submission" date="2015-05" db="EMBL/GenBank/DDBJ databases">
        <title>Lifestyle Evolution in Cyanobacterial Symbionts of Sponges.</title>
        <authorList>
            <person name="Burgsdorf I."/>
            <person name="Slaby B.M."/>
            <person name="Handley K.M."/>
            <person name="Haber M."/>
            <person name="Blom J."/>
            <person name="Marshall C.W."/>
            <person name="Gilbert J.A."/>
            <person name="Hentschel U."/>
            <person name="Steindler L."/>
        </authorList>
    </citation>
    <scope>NUCLEOTIDE SEQUENCE [LARGE SCALE GENOMIC DNA]</scope>
    <source>
        <strain evidence="9">15L</strain>
    </source>
</reference>
<protein>
    <submittedName>
        <fullName evidence="9">Membrane protein</fullName>
    </submittedName>
</protein>
<feature type="transmembrane region" description="Helical" evidence="8">
    <location>
        <begin position="143"/>
        <end position="161"/>
    </location>
</feature>